<proteinExistence type="predicted"/>
<dbReference type="Gene3D" id="3.40.50.150">
    <property type="entry name" value="Vaccinia Virus protein VP39"/>
    <property type="match status" value="1"/>
</dbReference>
<dbReference type="RefSeq" id="WP_089283962.1">
    <property type="nucleotide sequence ID" value="NZ_FZOJ01000018.1"/>
</dbReference>
<feature type="domain" description="Methyltransferase" evidence="1">
    <location>
        <begin position="53"/>
        <end position="163"/>
    </location>
</feature>
<evidence type="ECO:0000313" key="3">
    <source>
        <dbReference type="Proteomes" id="UP000198304"/>
    </source>
</evidence>
<dbReference type="Proteomes" id="UP000198304">
    <property type="component" value="Unassembled WGS sequence"/>
</dbReference>
<protein>
    <submittedName>
        <fullName evidence="2">Methyltransferase domain-containing protein</fullName>
    </submittedName>
</protein>
<dbReference type="GO" id="GO:0008168">
    <property type="term" value="F:methyltransferase activity"/>
    <property type="evidence" value="ECO:0007669"/>
    <property type="project" value="UniProtKB-KW"/>
</dbReference>
<dbReference type="InterPro" id="IPR029063">
    <property type="entry name" value="SAM-dependent_MTases_sf"/>
</dbReference>
<dbReference type="CDD" id="cd02440">
    <property type="entry name" value="AdoMet_MTases"/>
    <property type="match status" value="1"/>
</dbReference>
<dbReference type="Pfam" id="PF13847">
    <property type="entry name" value="Methyltransf_31"/>
    <property type="match status" value="1"/>
</dbReference>
<evidence type="ECO:0000313" key="2">
    <source>
        <dbReference type="EMBL" id="SNS72249.1"/>
    </source>
</evidence>
<accession>A0A239GSQ6</accession>
<gene>
    <name evidence="2" type="ORF">SAMN05446037_101876</name>
</gene>
<reference evidence="3" key="1">
    <citation type="submission" date="2017-06" db="EMBL/GenBank/DDBJ databases">
        <authorList>
            <person name="Varghese N."/>
            <person name="Submissions S."/>
        </authorList>
    </citation>
    <scope>NUCLEOTIDE SEQUENCE [LARGE SCALE GENOMIC DNA]</scope>
    <source>
        <strain evidence="3">SCA</strain>
    </source>
</reference>
<organism evidence="2 3">
    <name type="scientific">Anaerovirgula multivorans</name>
    <dbReference type="NCBI Taxonomy" id="312168"/>
    <lineage>
        <taxon>Bacteria</taxon>
        <taxon>Bacillati</taxon>
        <taxon>Bacillota</taxon>
        <taxon>Clostridia</taxon>
        <taxon>Peptostreptococcales</taxon>
        <taxon>Natronincolaceae</taxon>
        <taxon>Anaerovirgula</taxon>
    </lineage>
</organism>
<name>A0A239GSQ6_9FIRM</name>
<keyword evidence="2" id="KW-0489">Methyltransferase</keyword>
<dbReference type="InterPro" id="IPR025714">
    <property type="entry name" value="Methyltranfer_dom"/>
</dbReference>
<dbReference type="GO" id="GO:0032259">
    <property type="term" value="P:methylation"/>
    <property type="evidence" value="ECO:0007669"/>
    <property type="project" value="UniProtKB-KW"/>
</dbReference>
<evidence type="ECO:0000259" key="1">
    <source>
        <dbReference type="Pfam" id="PF13847"/>
    </source>
</evidence>
<keyword evidence="3" id="KW-1185">Reference proteome</keyword>
<sequence>MKDVEERLAKSLTAETIDLIPYLPYLLQDLWELGSKPEDIIELINKNVQVKTELKILDLACGKGAVSIKLAKEIRCNVNGIDIIPEFISYAEQKAKEFEVQDLCRFIIEDINLSVTKEQGYDIVILGAVGEVLGAPEITIQKLKNTIKPGGFIIIDDAYSREDVTSNYLSYKQWLKIFKKTSIQLIEEKPASEDEMSDINDKNNQCIINRANELKKKYPDKATLFESYINSQLAECDELENEIIAVTWMLKKI</sequence>
<dbReference type="SUPFAM" id="SSF53335">
    <property type="entry name" value="S-adenosyl-L-methionine-dependent methyltransferases"/>
    <property type="match status" value="1"/>
</dbReference>
<dbReference type="EMBL" id="FZOJ01000018">
    <property type="protein sequence ID" value="SNS72249.1"/>
    <property type="molecule type" value="Genomic_DNA"/>
</dbReference>
<dbReference type="PANTHER" id="PTHR43861">
    <property type="entry name" value="TRANS-ACONITATE 2-METHYLTRANSFERASE-RELATED"/>
    <property type="match status" value="1"/>
</dbReference>
<dbReference type="AlphaFoldDB" id="A0A239GSQ6"/>
<keyword evidence="2" id="KW-0808">Transferase</keyword>
<dbReference type="OrthoDB" id="9774345at2"/>